<feature type="compositionally biased region" description="Acidic residues" evidence="2">
    <location>
        <begin position="423"/>
        <end position="435"/>
    </location>
</feature>
<dbReference type="PANTHER" id="PTHR46766">
    <property type="entry name" value="GLUTAMINE-RICH PROTEIN 2"/>
    <property type="match status" value="1"/>
</dbReference>
<dbReference type="Pfam" id="PF00823">
    <property type="entry name" value="PPE"/>
    <property type="match status" value="1"/>
</dbReference>
<evidence type="ECO:0000313" key="6">
    <source>
        <dbReference type="Proteomes" id="UP000001574"/>
    </source>
</evidence>
<accession>A0A0H2ZZL3</accession>
<feature type="compositionally biased region" description="Low complexity" evidence="2">
    <location>
        <begin position="386"/>
        <end position="400"/>
    </location>
</feature>
<feature type="region of interest" description="Disordered" evidence="2">
    <location>
        <begin position="371"/>
        <end position="488"/>
    </location>
</feature>
<dbReference type="Proteomes" id="UP000001574">
    <property type="component" value="Chromosome"/>
</dbReference>
<reference evidence="5 6" key="1">
    <citation type="submission" date="2006-10" db="EMBL/GenBank/DDBJ databases">
        <authorList>
            <person name="Fleischmann R.D."/>
            <person name="Dodson R.J."/>
            <person name="Haft D.H."/>
            <person name="Merkel J.S."/>
            <person name="Nelson W.C."/>
            <person name="Fraser C.M."/>
        </authorList>
    </citation>
    <scope>NUCLEOTIDE SEQUENCE [LARGE SCALE GENOMIC DNA]</scope>
    <source>
        <strain evidence="5 6">104</strain>
    </source>
</reference>
<name>A0A0H2ZZL3_MYCA1</name>
<gene>
    <name evidence="5" type="ordered locus">MAV_4872</name>
</gene>
<dbReference type="InterPro" id="IPR038332">
    <property type="entry name" value="PPE_sf"/>
</dbReference>
<protein>
    <submittedName>
        <fullName evidence="5">Ppe family protein</fullName>
    </submittedName>
</protein>
<dbReference type="RefSeq" id="WP_011726303.1">
    <property type="nucleotide sequence ID" value="NC_008595.1"/>
</dbReference>
<feature type="compositionally biased region" description="Basic and acidic residues" evidence="2">
    <location>
        <begin position="412"/>
        <end position="421"/>
    </location>
</feature>
<evidence type="ECO:0000259" key="3">
    <source>
        <dbReference type="Pfam" id="PF00823"/>
    </source>
</evidence>
<proteinExistence type="inferred from homology"/>
<comment type="similarity">
    <text evidence="1">Belongs to the mycobacterial PPE family.</text>
</comment>
<dbReference type="HOGENOM" id="CLU_000243_5_2_11"/>
<dbReference type="InterPro" id="IPR000030">
    <property type="entry name" value="PPE_dom"/>
</dbReference>
<dbReference type="Gene3D" id="1.20.1260.20">
    <property type="entry name" value="PPE superfamily"/>
    <property type="match status" value="1"/>
</dbReference>
<feature type="region of interest" description="Disordered" evidence="2">
    <location>
        <begin position="168"/>
        <end position="199"/>
    </location>
</feature>
<dbReference type="KEGG" id="mav:MAV_4872"/>
<feature type="domain" description="PPE-PPW subfamily C-terminal" evidence="4">
    <location>
        <begin position="439"/>
        <end position="485"/>
    </location>
</feature>
<evidence type="ECO:0000256" key="2">
    <source>
        <dbReference type="SAM" id="MobiDB-lite"/>
    </source>
</evidence>
<evidence type="ECO:0000313" key="5">
    <source>
        <dbReference type="EMBL" id="ABK67199.1"/>
    </source>
</evidence>
<dbReference type="PANTHER" id="PTHR46766:SF1">
    <property type="entry name" value="GLUTAMINE-RICH PROTEIN 2"/>
    <property type="match status" value="1"/>
</dbReference>
<evidence type="ECO:0000256" key="1">
    <source>
        <dbReference type="ARBA" id="ARBA00010652"/>
    </source>
</evidence>
<dbReference type="EMBL" id="CP000479">
    <property type="protein sequence ID" value="ABK67199.1"/>
    <property type="molecule type" value="Genomic_DNA"/>
</dbReference>
<dbReference type="Pfam" id="PF18878">
    <property type="entry name" value="PPE-PPW"/>
    <property type="match status" value="1"/>
</dbReference>
<dbReference type="InterPro" id="IPR043641">
    <property type="entry name" value="PPE-PPW_C"/>
</dbReference>
<dbReference type="SUPFAM" id="SSF140459">
    <property type="entry name" value="PE/PPE dimer-like"/>
    <property type="match status" value="1"/>
</dbReference>
<dbReference type="GO" id="GO:0052572">
    <property type="term" value="P:response to host immune response"/>
    <property type="evidence" value="ECO:0007669"/>
    <property type="project" value="TreeGrafter"/>
</dbReference>
<feature type="domain" description="PPE" evidence="3">
    <location>
        <begin position="6"/>
        <end position="168"/>
    </location>
</feature>
<sequence>MTAPVWMAFAPEVHSTLLSSGPGPAGLLSAAASWTSLSETYASAAAELSATLAAAQSDAWQGPSAERYVAAHAPYLAWLERASANSAAVAAQQETAAAAYTAALAAMPTLPELAGNHATHAALVATNFFGVNTIPIAVNEADYARMWVQAATTMSTYQAVAGTAVAAAPQTDPAPPIVNSTSSDGSDSDDSGDDGGIVDNDGGNPYQLSWWVNRFLEIFQTIGRDLEEFPENPSAALTQLLRDIWLLIVDEIGHAIEAFQAFAPQIAAFSLALPAGAAAGLAGLSGLAAIQKAAPLPALPAAPPPQPSSMPAVVAGPAMGAAAVAAPAPASAGAPAPASATVTASGAAPPPPSGIGGTAYPYLIGGPTIGSGTGMGSGAQRKASEPDPAAAAAPAGASASERARARRRRRAAMKDRYRGYEFMDVEPDAGPEPETDSVTASDRGAGPLGFAGTAPSAPAQATGLATLAGDEFGTGPSMPMVPGNWTGE</sequence>
<evidence type="ECO:0000259" key="4">
    <source>
        <dbReference type="Pfam" id="PF18878"/>
    </source>
</evidence>
<dbReference type="AlphaFoldDB" id="A0A0H2ZZL3"/>
<organism evidence="5 6">
    <name type="scientific">Mycobacterium avium (strain 104)</name>
    <dbReference type="NCBI Taxonomy" id="243243"/>
    <lineage>
        <taxon>Bacteria</taxon>
        <taxon>Bacillati</taxon>
        <taxon>Actinomycetota</taxon>
        <taxon>Actinomycetes</taxon>
        <taxon>Mycobacteriales</taxon>
        <taxon>Mycobacteriaceae</taxon>
        <taxon>Mycobacterium</taxon>
        <taxon>Mycobacterium avium complex (MAC)</taxon>
    </lineage>
</organism>